<keyword evidence="6" id="KW-1185">Reference proteome</keyword>
<dbReference type="SMART" id="SM00248">
    <property type="entry name" value="ANK"/>
    <property type="match status" value="3"/>
</dbReference>
<evidence type="ECO:0000313" key="5">
    <source>
        <dbReference type="EMBL" id="KAF7954057.1"/>
    </source>
</evidence>
<keyword evidence="2 3" id="KW-0040">ANK repeat</keyword>
<accession>A0A9P5IUJ1</accession>
<protein>
    <submittedName>
        <fullName evidence="5">Uncharacterized protein</fullName>
    </submittedName>
</protein>
<dbReference type="PROSITE" id="PS50088">
    <property type="entry name" value="ANK_REPEAT"/>
    <property type="match status" value="1"/>
</dbReference>
<feature type="repeat" description="ANK" evidence="3">
    <location>
        <begin position="175"/>
        <end position="207"/>
    </location>
</feature>
<dbReference type="GO" id="GO:0085020">
    <property type="term" value="P:protein K6-linked ubiquitination"/>
    <property type="evidence" value="ECO:0007669"/>
    <property type="project" value="TreeGrafter"/>
</dbReference>
<dbReference type="EMBL" id="RCSW01000002">
    <property type="protein sequence ID" value="KAF7954057.1"/>
    <property type="molecule type" value="Genomic_DNA"/>
</dbReference>
<reference evidence="5 6" key="1">
    <citation type="journal article" date="2020" name="Genome Biol. Evol.">
        <title>Comparative genomics of Sclerotiniaceae.</title>
        <authorList>
            <person name="Valero Jimenez C.A."/>
            <person name="Steentjes M."/>
            <person name="Scholten O.E."/>
            <person name="Van Kan J.A.L."/>
        </authorList>
    </citation>
    <scope>NUCLEOTIDE SEQUENCE [LARGE SCALE GENOMIC DNA]</scope>
    <source>
        <strain evidence="5 6">MUCL 94</strain>
    </source>
</reference>
<evidence type="ECO:0000256" key="1">
    <source>
        <dbReference type="ARBA" id="ARBA00022737"/>
    </source>
</evidence>
<dbReference type="Pfam" id="PF12796">
    <property type="entry name" value="Ank_2"/>
    <property type="match status" value="1"/>
</dbReference>
<dbReference type="GeneID" id="62145044"/>
<sequence>MADLTSNDSGHKSEETISPHEQEASEPLHGTQVSAPISVEQWKDESLKSLEIPQESSSNTGDTFEDSNERQPNYLTGDTRPTSSTGVKQDGETSDTAKSLVGNSAPLNEKSPTATMEIEVPEKEDGHEHNDGTESLWKPSPETNERLLVAARYGDKEEVERALGEGAEIETRNQYGETALHLACRFDHKNIAPLLLAEGANIEARDNDRWTPLISAMSEEASIDILEHLFNQEKPSRYKFQERHGANCTKSLFDCKIRTESAEIIRFLYHYRFRGNSNPLQKEWIINL</sequence>
<gene>
    <name evidence="5" type="ORF">EAE97_001455</name>
</gene>
<dbReference type="AlphaFoldDB" id="A0A9P5IUJ1"/>
<dbReference type="SUPFAM" id="SSF48403">
    <property type="entry name" value="Ankyrin repeat"/>
    <property type="match status" value="1"/>
</dbReference>
<feature type="region of interest" description="Disordered" evidence="4">
    <location>
        <begin position="1"/>
        <end position="115"/>
    </location>
</feature>
<dbReference type="PROSITE" id="PS50297">
    <property type="entry name" value="ANK_REP_REGION"/>
    <property type="match status" value="1"/>
</dbReference>
<name>A0A9P5IUJ1_9HELO</name>
<evidence type="ECO:0000313" key="6">
    <source>
        <dbReference type="Proteomes" id="UP000710849"/>
    </source>
</evidence>
<dbReference type="GO" id="GO:0004842">
    <property type="term" value="F:ubiquitin-protein transferase activity"/>
    <property type="evidence" value="ECO:0007669"/>
    <property type="project" value="TreeGrafter"/>
</dbReference>
<evidence type="ECO:0000256" key="3">
    <source>
        <dbReference type="PROSITE-ProRule" id="PRU00023"/>
    </source>
</evidence>
<proteinExistence type="predicted"/>
<feature type="compositionally biased region" description="Polar residues" evidence="4">
    <location>
        <begin position="70"/>
        <end position="87"/>
    </location>
</feature>
<organism evidence="5 6">
    <name type="scientific">Botrytis byssoidea</name>
    <dbReference type="NCBI Taxonomy" id="139641"/>
    <lineage>
        <taxon>Eukaryota</taxon>
        <taxon>Fungi</taxon>
        <taxon>Dikarya</taxon>
        <taxon>Ascomycota</taxon>
        <taxon>Pezizomycotina</taxon>
        <taxon>Leotiomycetes</taxon>
        <taxon>Helotiales</taxon>
        <taxon>Sclerotiniaceae</taxon>
        <taxon>Botrytis</taxon>
    </lineage>
</organism>
<keyword evidence="1" id="KW-0677">Repeat</keyword>
<comment type="caution">
    <text evidence="5">The sequence shown here is derived from an EMBL/GenBank/DDBJ whole genome shotgun (WGS) entry which is preliminary data.</text>
</comment>
<dbReference type="PANTHER" id="PTHR24171:SF8">
    <property type="entry name" value="BRCA1-ASSOCIATED RING DOMAIN PROTEIN 1"/>
    <property type="match status" value="1"/>
</dbReference>
<dbReference type="RefSeq" id="XP_038737867.1">
    <property type="nucleotide sequence ID" value="XM_038871966.1"/>
</dbReference>
<dbReference type="InterPro" id="IPR036770">
    <property type="entry name" value="Ankyrin_rpt-contain_sf"/>
</dbReference>
<evidence type="ECO:0000256" key="2">
    <source>
        <dbReference type="ARBA" id="ARBA00023043"/>
    </source>
</evidence>
<dbReference type="Gene3D" id="1.25.40.20">
    <property type="entry name" value="Ankyrin repeat-containing domain"/>
    <property type="match status" value="1"/>
</dbReference>
<dbReference type="PANTHER" id="PTHR24171">
    <property type="entry name" value="ANKYRIN REPEAT DOMAIN-CONTAINING PROTEIN 39-RELATED"/>
    <property type="match status" value="1"/>
</dbReference>
<dbReference type="InterPro" id="IPR002110">
    <property type="entry name" value="Ankyrin_rpt"/>
</dbReference>
<dbReference type="Proteomes" id="UP000710849">
    <property type="component" value="Unassembled WGS sequence"/>
</dbReference>
<feature type="compositionally biased region" description="Polar residues" evidence="4">
    <location>
        <begin position="94"/>
        <end position="114"/>
    </location>
</feature>
<evidence type="ECO:0000256" key="4">
    <source>
        <dbReference type="SAM" id="MobiDB-lite"/>
    </source>
</evidence>
<feature type="compositionally biased region" description="Basic and acidic residues" evidence="4">
    <location>
        <begin position="9"/>
        <end position="23"/>
    </location>
</feature>